<proteinExistence type="predicted"/>
<organism evidence="1 2">
    <name type="scientific">Arabidopsis suecica</name>
    <name type="common">Swedish thale-cress</name>
    <name type="synonym">Cardaminopsis suecica</name>
    <dbReference type="NCBI Taxonomy" id="45249"/>
    <lineage>
        <taxon>Eukaryota</taxon>
        <taxon>Viridiplantae</taxon>
        <taxon>Streptophyta</taxon>
        <taxon>Embryophyta</taxon>
        <taxon>Tracheophyta</taxon>
        <taxon>Spermatophyta</taxon>
        <taxon>Magnoliopsida</taxon>
        <taxon>eudicotyledons</taxon>
        <taxon>Gunneridae</taxon>
        <taxon>Pentapetalae</taxon>
        <taxon>rosids</taxon>
        <taxon>malvids</taxon>
        <taxon>Brassicales</taxon>
        <taxon>Brassicaceae</taxon>
        <taxon>Camelineae</taxon>
        <taxon>Arabidopsis</taxon>
    </lineage>
</organism>
<evidence type="ECO:0000313" key="1">
    <source>
        <dbReference type="EMBL" id="KAG7632476.1"/>
    </source>
</evidence>
<protein>
    <submittedName>
        <fullName evidence="1">Uncharacterized protein</fullName>
    </submittedName>
</protein>
<gene>
    <name evidence="1" type="ORF">ISN44_As03g026080</name>
</gene>
<dbReference type="Proteomes" id="UP000694251">
    <property type="component" value="Chromosome 3"/>
</dbReference>
<evidence type="ECO:0000313" key="2">
    <source>
        <dbReference type="Proteomes" id="UP000694251"/>
    </source>
</evidence>
<sequence>MKLSSSSSFSNPLYRISPTPNRFNDLLLAKTIIFSII</sequence>
<keyword evidence="2" id="KW-1185">Reference proteome</keyword>
<dbReference type="AlphaFoldDB" id="A0A8T2FAQ5"/>
<name>A0A8T2FAQ5_ARASU</name>
<accession>A0A8T2FAQ5</accession>
<reference evidence="1 2" key="1">
    <citation type="submission" date="2020-12" db="EMBL/GenBank/DDBJ databases">
        <title>Concerted genomic and epigenomic changes stabilize Arabidopsis allopolyploids.</title>
        <authorList>
            <person name="Chen Z."/>
        </authorList>
    </citation>
    <scope>NUCLEOTIDE SEQUENCE [LARGE SCALE GENOMIC DNA]</scope>
    <source>
        <strain evidence="1">As9502</strain>
        <tissue evidence="1">Leaf</tissue>
    </source>
</reference>
<dbReference type="EMBL" id="JAEFBJ010000003">
    <property type="protein sequence ID" value="KAG7632476.1"/>
    <property type="molecule type" value="Genomic_DNA"/>
</dbReference>
<comment type="caution">
    <text evidence="1">The sequence shown here is derived from an EMBL/GenBank/DDBJ whole genome shotgun (WGS) entry which is preliminary data.</text>
</comment>
<dbReference type="SMR" id="A0A8T2FAQ5"/>